<sequence length="189" mass="21463">MQKVEYCHFEYPRCPSTHFNCKCEVDFFNGRECIPKSWVCDGWRDCSTGADELDCRCPGQFQCNTCSSYDESCTPLYQCVPLDRLCNALPRSDYFEDYSEPDCVNKRDEYGGQCENDYGFRCKNSIFVSNYSLCDYQNNCLDNTDEEFCSSCAPGSFAACSTGAGTVGTTCYNSERGEFEFPPILGLFF</sequence>
<dbReference type="PANTHER" id="PTHR24270:SF62">
    <property type="entry name" value="LOW-DENSITY LIPOPROTEIN RECEPTOR-RELATED PROTEIN 2"/>
    <property type="match status" value="1"/>
</dbReference>
<dbReference type="SUPFAM" id="SSF57424">
    <property type="entry name" value="LDL receptor-like module"/>
    <property type="match status" value="2"/>
</dbReference>
<dbReference type="Pfam" id="PF00057">
    <property type="entry name" value="Ldl_recept_a"/>
    <property type="match status" value="1"/>
</dbReference>
<evidence type="ECO:0000256" key="5">
    <source>
        <dbReference type="ARBA" id="ARBA00023136"/>
    </source>
</evidence>
<evidence type="ECO:0000313" key="8">
    <source>
        <dbReference type="EMBL" id="CAK8690637.1"/>
    </source>
</evidence>
<evidence type="ECO:0000256" key="7">
    <source>
        <dbReference type="PROSITE-ProRule" id="PRU00124"/>
    </source>
</evidence>
<dbReference type="PROSITE" id="PS50068">
    <property type="entry name" value="LDLRA_2"/>
    <property type="match status" value="2"/>
</dbReference>
<dbReference type="Gene3D" id="4.10.400.10">
    <property type="entry name" value="Low-density Lipoprotein Receptor"/>
    <property type="match status" value="2"/>
</dbReference>
<dbReference type="InterPro" id="IPR036055">
    <property type="entry name" value="LDL_receptor-like_sf"/>
</dbReference>
<accession>A0ABP0GFT1</accession>
<keyword evidence="5" id="KW-0472">Membrane</keyword>
<evidence type="ECO:0000256" key="1">
    <source>
        <dbReference type="ARBA" id="ARBA00004167"/>
    </source>
</evidence>
<evidence type="ECO:0000313" key="9">
    <source>
        <dbReference type="Proteomes" id="UP001642483"/>
    </source>
</evidence>
<feature type="disulfide bond" evidence="7">
    <location>
        <begin position="40"/>
        <end position="55"/>
    </location>
</feature>
<comment type="caution">
    <text evidence="8">The sequence shown here is derived from an EMBL/GenBank/DDBJ whole genome shotgun (WGS) entry which is preliminary data.</text>
</comment>
<evidence type="ECO:0000256" key="6">
    <source>
        <dbReference type="ARBA" id="ARBA00023157"/>
    </source>
</evidence>
<dbReference type="CDD" id="cd00112">
    <property type="entry name" value="LDLa"/>
    <property type="match status" value="1"/>
</dbReference>
<dbReference type="PRINTS" id="PR00261">
    <property type="entry name" value="LDLRECEPTOR"/>
</dbReference>
<keyword evidence="2" id="KW-0812">Transmembrane</keyword>
<dbReference type="Proteomes" id="UP001642483">
    <property type="component" value="Unassembled WGS sequence"/>
</dbReference>
<evidence type="ECO:0000256" key="3">
    <source>
        <dbReference type="ARBA" id="ARBA00022737"/>
    </source>
</evidence>
<protein>
    <submittedName>
        <fullName evidence="8">Uncharacterized protein</fullName>
    </submittedName>
</protein>
<reference evidence="8 9" key="1">
    <citation type="submission" date="2024-02" db="EMBL/GenBank/DDBJ databases">
        <authorList>
            <person name="Daric V."/>
            <person name="Darras S."/>
        </authorList>
    </citation>
    <scope>NUCLEOTIDE SEQUENCE [LARGE SCALE GENOMIC DNA]</scope>
</reference>
<keyword evidence="9" id="KW-1185">Reference proteome</keyword>
<gene>
    <name evidence="8" type="ORF">CVLEPA_LOCUS23232</name>
</gene>
<name>A0ABP0GFT1_CLALP</name>
<keyword evidence="3" id="KW-0677">Repeat</keyword>
<evidence type="ECO:0000256" key="2">
    <source>
        <dbReference type="ARBA" id="ARBA00022692"/>
    </source>
</evidence>
<organism evidence="8 9">
    <name type="scientific">Clavelina lepadiformis</name>
    <name type="common">Light-bulb sea squirt</name>
    <name type="synonym">Ascidia lepadiformis</name>
    <dbReference type="NCBI Taxonomy" id="159417"/>
    <lineage>
        <taxon>Eukaryota</taxon>
        <taxon>Metazoa</taxon>
        <taxon>Chordata</taxon>
        <taxon>Tunicata</taxon>
        <taxon>Ascidiacea</taxon>
        <taxon>Aplousobranchia</taxon>
        <taxon>Clavelinidae</taxon>
        <taxon>Clavelina</taxon>
    </lineage>
</organism>
<dbReference type="InterPro" id="IPR050685">
    <property type="entry name" value="LDLR"/>
</dbReference>
<dbReference type="PANTHER" id="PTHR24270">
    <property type="entry name" value="LOW-DENSITY LIPOPROTEIN RECEPTOR-RELATED"/>
    <property type="match status" value="1"/>
</dbReference>
<proteinExistence type="predicted"/>
<comment type="subcellular location">
    <subcellularLocation>
        <location evidence="1">Membrane</location>
        <topology evidence="1">Single-pass membrane protein</topology>
    </subcellularLocation>
</comment>
<comment type="caution">
    <text evidence="7">Lacks conserved residue(s) required for the propagation of feature annotation.</text>
</comment>
<keyword evidence="6 7" id="KW-1015">Disulfide bond</keyword>
<dbReference type="InterPro" id="IPR002172">
    <property type="entry name" value="LDrepeatLR_classA_rpt"/>
</dbReference>
<dbReference type="EMBL" id="CAWYQH010000119">
    <property type="protein sequence ID" value="CAK8690637.1"/>
    <property type="molecule type" value="Genomic_DNA"/>
</dbReference>
<dbReference type="SMART" id="SM00192">
    <property type="entry name" value="LDLa"/>
    <property type="match status" value="2"/>
</dbReference>
<feature type="disulfide bond" evidence="7">
    <location>
        <begin position="122"/>
        <end position="140"/>
    </location>
</feature>
<evidence type="ECO:0000256" key="4">
    <source>
        <dbReference type="ARBA" id="ARBA00022989"/>
    </source>
</evidence>
<feature type="disulfide bond" evidence="7">
    <location>
        <begin position="134"/>
        <end position="149"/>
    </location>
</feature>
<keyword evidence="4" id="KW-1133">Transmembrane helix</keyword>